<name>A0A3P5XXJ8_9RHOB</name>
<dbReference type="EMBL" id="UXAW01000134">
    <property type="protein sequence ID" value="VDC33860.1"/>
    <property type="molecule type" value="Genomic_DNA"/>
</dbReference>
<organism evidence="3 4">
    <name type="scientific">Pseudogemmobacter humi</name>
    <dbReference type="NCBI Taxonomy" id="2483812"/>
    <lineage>
        <taxon>Bacteria</taxon>
        <taxon>Pseudomonadati</taxon>
        <taxon>Pseudomonadota</taxon>
        <taxon>Alphaproteobacteria</taxon>
        <taxon>Rhodobacterales</taxon>
        <taxon>Paracoccaceae</taxon>
        <taxon>Pseudogemmobacter</taxon>
    </lineage>
</organism>
<feature type="domain" description="VWFA" evidence="2">
    <location>
        <begin position="26"/>
        <end position="205"/>
    </location>
</feature>
<dbReference type="SUPFAM" id="SSF53300">
    <property type="entry name" value="vWA-like"/>
    <property type="match status" value="1"/>
</dbReference>
<dbReference type="InterPro" id="IPR002035">
    <property type="entry name" value="VWF_A"/>
</dbReference>
<dbReference type="AlphaFoldDB" id="A0A3P5XXJ8"/>
<evidence type="ECO:0000256" key="1">
    <source>
        <dbReference type="SAM" id="SignalP"/>
    </source>
</evidence>
<dbReference type="PROSITE" id="PS50234">
    <property type="entry name" value="VWFA"/>
    <property type="match status" value="1"/>
</dbReference>
<dbReference type="SMART" id="SM00327">
    <property type="entry name" value="VWA"/>
    <property type="match status" value="1"/>
</dbReference>
<feature type="signal peptide" evidence="1">
    <location>
        <begin position="1"/>
        <end position="23"/>
    </location>
</feature>
<accession>A0A3P5XXJ8</accession>
<dbReference type="Gene3D" id="3.40.50.410">
    <property type="entry name" value="von Willebrand factor, type A domain"/>
    <property type="match status" value="1"/>
</dbReference>
<protein>
    <submittedName>
        <fullName evidence="3">von Willebrand factor type A domain protein</fullName>
    </submittedName>
</protein>
<gene>
    <name evidence="3" type="ORF">XINFAN_04089</name>
</gene>
<evidence type="ECO:0000313" key="3">
    <source>
        <dbReference type="EMBL" id="VDC33860.1"/>
    </source>
</evidence>
<evidence type="ECO:0000313" key="4">
    <source>
        <dbReference type="Proteomes" id="UP000277498"/>
    </source>
</evidence>
<dbReference type="Pfam" id="PF13519">
    <property type="entry name" value="VWA_2"/>
    <property type="match status" value="1"/>
</dbReference>
<dbReference type="RefSeq" id="WP_124088751.1">
    <property type="nucleotide sequence ID" value="NZ_UXAW01000134.1"/>
</dbReference>
<dbReference type="OrthoDB" id="9783818at2"/>
<reference evidence="3 4" key="1">
    <citation type="submission" date="2018-11" db="EMBL/GenBank/DDBJ databases">
        <authorList>
            <person name="Criscuolo A."/>
        </authorList>
    </citation>
    <scope>NUCLEOTIDE SEQUENCE [LARGE SCALE GENOMIC DNA]</scope>
    <source>
        <strain evidence="3">ACIP111625</strain>
    </source>
</reference>
<evidence type="ECO:0000259" key="2">
    <source>
        <dbReference type="PROSITE" id="PS50234"/>
    </source>
</evidence>
<proteinExistence type="predicted"/>
<sequence>MRLPYARLLSAVFAMFIAVPVAAQTTTMIVMDGSGSMWGQIDGRTKLEIARETVAGVLEPLPESRVIGLMAYGHRERGNCADIELIVPPAAGAAAQILDAVNAMRFQGKTPLTEAVRQAAEALRSTEEPATVVLVTDGIETCEADPCALAAELEASGVDFTAHVIGFGLTREEGAEVACIAENTGGRYLPASDAGALASALEQAISDTPAPEIAPLEIPETVRESRRFPGAVWMPGFALAPTGYAFGPDLPEPAAFDFPGDGTPEQCRAICEADGNCGSWRYEPAGSYFVDHARCFAFRPGTEFHADVYPPEEGFVAGMKPGIVGLTVPYVGLGAPATASLTLTGPVAPGEEFTVLWSGPANADDWIEIARPGADISSEEFSWAYTAETIEPGDRPEGAARLTAPAEAGIYELRYVLGRRPDRRMIFSMPLPVGVEATAPVLSPVRITTPAGFEAERISWSATPLAPAPDAPEAVAMPEAFSGPWQAELSPGRWRIEGLADSGMFFAAKITVAAAPGQAFEIPVGLESEGMGEEAAIPGLPGTPYTDPETGLSMRLPEGWTLTEAFFAETAAGARADRPSAAFTGPDGRILALNPLQWLESNGRCLESPLGPLCLFGAEDAATDAAMATLAPSLSFTPRFGGAVFTPQGDDPMSQLVPGWSAE</sequence>
<keyword evidence="4" id="KW-1185">Reference proteome</keyword>
<dbReference type="InterPro" id="IPR036465">
    <property type="entry name" value="vWFA_dom_sf"/>
</dbReference>
<keyword evidence="1" id="KW-0732">Signal</keyword>
<dbReference type="Proteomes" id="UP000277498">
    <property type="component" value="Unassembled WGS sequence"/>
</dbReference>
<feature type="chain" id="PRO_5018027936" evidence="1">
    <location>
        <begin position="24"/>
        <end position="663"/>
    </location>
</feature>